<dbReference type="Pfam" id="PF01526">
    <property type="entry name" value="DDE_Tnp_Tn3"/>
    <property type="match status" value="1"/>
</dbReference>
<comment type="caution">
    <text evidence="2">The sequence shown here is derived from an EMBL/GenBank/DDBJ whole genome shotgun (WGS) entry which is preliminary data.</text>
</comment>
<accession>A0A162QGS2</accession>
<gene>
    <name evidence="2" type="ORF">CLMAG_61690</name>
</gene>
<dbReference type="Proteomes" id="UP000076603">
    <property type="component" value="Unassembled WGS sequence"/>
</dbReference>
<dbReference type="AlphaFoldDB" id="A0A162QGS2"/>
<evidence type="ECO:0000259" key="1">
    <source>
        <dbReference type="Pfam" id="PF01526"/>
    </source>
</evidence>
<feature type="domain" description="Tn3 transposase DDE" evidence="1">
    <location>
        <begin position="75"/>
        <end position="138"/>
    </location>
</feature>
<protein>
    <submittedName>
        <fullName evidence="2">Tn3 transposase DDE domain protein</fullName>
    </submittedName>
</protein>
<evidence type="ECO:0000313" key="3">
    <source>
        <dbReference type="Proteomes" id="UP000076603"/>
    </source>
</evidence>
<proteinExistence type="predicted"/>
<dbReference type="GO" id="GO:0006313">
    <property type="term" value="P:DNA transposition"/>
    <property type="evidence" value="ECO:0007669"/>
    <property type="project" value="InterPro"/>
</dbReference>
<sequence>MTNLLDVLKEADLRINFTDNFKTVAAHERLDREEIQKRLILALYGLGTNTGLKRISAGNHGESYQDLLYIKRKFINYATALRLGTAETESILKRFTRNNLKHPTYLALAELGKAIKTIFLCEYLNSEELRMEIHAGLNLLCLW</sequence>
<reference evidence="2 3" key="1">
    <citation type="submission" date="2016-04" db="EMBL/GenBank/DDBJ databases">
        <title>Genome sequence of Clostridium magnum DSM 2767.</title>
        <authorList>
            <person name="Poehlein A."/>
            <person name="Uhlig R."/>
            <person name="Fischer R."/>
            <person name="Bahl H."/>
            <person name="Daniel R."/>
        </authorList>
    </citation>
    <scope>NUCLEOTIDE SEQUENCE [LARGE SCALE GENOMIC DNA]</scope>
    <source>
        <strain evidence="2 3">DSM 2767</strain>
    </source>
</reference>
<dbReference type="PATRIC" id="fig|1121326.3.peg.6235"/>
<dbReference type="GO" id="GO:0004803">
    <property type="term" value="F:transposase activity"/>
    <property type="evidence" value="ECO:0007669"/>
    <property type="project" value="InterPro"/>
</dbReference>
<organism evidence="2 3">
    <name type="scientific">Clostridium magnum DSM 2767</name>
    <dbReference type="NCBI Taxonomy" id="1121326"/>
    <lineage>
        <taxon>Bacteria</taxon>
        <taxon>Bacillati</taxon>
        <taxon>Bacillota</taxon>
        <taxon>Clostridia</taxon>
        <taxon>Eubacteriales</taxon>
        <taxon>Clostridiaceae</taxon>
        <taxon>Clostridium</taxon>
    </lineage>
</organism>
<dbReference type="InterPro" id="IPR002513">
    <property type="entry name" value="Tn3_Tnp_DDE_dom"/>
</dbReference>
<evidence type="ECO:0000313" key="2">
    <source>
        <dbReference type="EMBL" id="KZL88514.1"/>
    </source>
</evidence>
<name>A0A162QGS2_9CLOT</name>
<dbReference type="EMBL" id="LWAE01000017">
    <property type="protein sequence ID" value="KZL88514.1"/>
    <property type="molecule type" value="Genomic_DNA"/>
</dbReference>
<keyword evidence="3" id="KW-1185">Reference proteome</keyword>
<dbReference type="STRING" id="1121326.CLMAG_61690"/>